<accession>A0A9D7S576</accession>
<name>A0A9D7S576_9BACT</name>
<evidence type="ECO:0000313" key="2">
    <source>
        <dbReference type="Proteomes" id="UP000808349"/>
    </source>
</evidence>
<dbReference type="InterPro" id="IPR020271">
    <property type="entry name" value="Uncharacterised_MJ1172"/>
</dbReference>
<dbReference type="Pfam" id="PF10884">
    <property type="entry name" value="DUF2683"/>
    <property type="match status" value="1"/>
</dbReference>
<gene>
    <name evidence="1" type="ORF">IPO85_00835</name>
</gene>
<protein>
    <submittedName>
        <fullName evidence="1">Uncharacterized protein</fullName>
    </submittedName>
</protein>
<comment type="caution">
    <text evidence="1">The sequence shown here is derived from an EMBL/GenBank/DDBJ whole genome shotgun (WGS) entry which is preliminary data.</text>
</comment>
<reference evidence="1 2" key="1">
    <citation type="submission" date="2020-10" db="EMBL/GenBank/DDBJ databases">
        <title>Connecting structure to function with the recovery of over 1000 high-quality activated sludge metagenome-assembled genomes encoding full-length rRNA genes using long-read sequencing.</title>
        <authorList>
            <person name="Singleton C.M."/>
            <person name="Petriglieri F."/>
            <person name="Kristensen J.M."/>
            <person name="Kirkegaard R.H."/>
            <person name="Michaelsen T.Y."/>
            <person name="Andersen M.H."/>
            <person name="Karst S.M."/>
            <person name="Dueholm M.S."/>
            <person name="Nielsen P.H."/>
            <person name="Albertsen M."/>
        </authorList>
    </citation>
    <scope>NUCLEOTIDE SEQUENCE [LARGE SCALE GENOMIC DNA]</scope>
    <source>
        <strain evidence="1">Ribe_18-Q3-R11-54_BAT3C.373</strain>
    </source>
</reference>
<evidence type="ECO:0000313" key="1">
    <source>
        <dbReference type="EMBL" id="MBK9716072.1"/>
    </source>
</evidence>
<dbReference type="AlphaFoldDB" id="A0A9D7S576"/>
<sequence length="46" mass="5504">MKIEFEVSNEEYYNPEFVAKIEKSRQDFKDGKGKAYTTEQLNALWK</sequence>
<organism evidence="1 2">
    <name type="scientific">Candidatus Defluviibacterium haderslevense</name>
    <dbReference type="NCBI Taxonomy" id="2981993"/>
    <lineage>
        <taxon>Bacteria</taxon>
        <taxon>Pseudomonadati</taxon>
        <taxon>Bacteroidota</taxon>
        <taxon>Saprospiria</taxon>
        <taxon>Saprospirales</taxon>
        <taxon>Saprospiraceae</taxon>
        <taxon>Candidatus Defluviibacterium</taxon>
    </lineage>
</organism>
<dbReference type="EMBL" id="JADKFW010000004">
    <property type="protein sequence ID" value="MBK9716072.1"/>
    <property type="molecule type" value="Genomic_DNA"/>
</dbReference>
<dbReference type="Proteomes" id="UP000808349">
    <property type="component" value="Unassembled WGS sequence"/>
</dbReference>
<proteinExistence type="predicted"/>